<keyword evidence="2" id="KW-0695">RNA-directed DNA polymerase</keyword>
<gene>
    <name evidence="2" type="ORF">Tci_544212</name>
</gene>
<reference evidence="2" key="1">
    <citation type="journal article" date="2019" name="Sci. Rep.">
        <title>Draft genome of Tanacetum cinerariifolium, the natural source of mosquito coil.</title>
        <authorList>
            <person name="Yamashiro T."/>
            <person name="Shiraishi A."/>
            <person name="Satake H."/>
            <person name="Nakayama K."/>
        </authorList>
    </citation>
    <scope>NUCLEOTIDE SEQUENCE</scope>
</reference>
<dbReference type="GO" id="GO:0003964">
    <property type="term" value="F:RNA-directed DNA polymerase activity"/>
    <property type="evidence" value="ECO:0007669"/>
    <property type="project" value="UniProtKB-KW"/>
</dbReference>
<keyword evidence="2" id="KW-0808">Transferase</keyword>
<proteinExistence type="predicted"/>
<protein>
    <submittedName>
        <fullName evidence="2">Reverse transcriptase domain-containing protein</fullName>
    </submittedName>
</protein>
<comment type="caution">
    <text evidence="2">The sequence shown here is derived from an EMBL/GenBank/DDBJ whole genome shotgun (WGS) entry which is preliminary data.</text>
</comment>
<feature type="region of interest" description="Disordered" evidence="1">
    <location>
        <begin position="99"/>
        <end position="126"/>
    </location>
</feature>
<evidence type="ECO:0000313" key="2">
    <source>
        <dbReference type="EMBL" id="GEZ72239.1"/>
    </source>
</evidence>
<dbReference type="AlphaFoldDB" id="A0A699ISW3"/>
<accession>A0A699ISW3</accession>
<name>A0A699ISW3_TANCI</name>
<keyword evidence="2" id="KW-0548">Nucleotidyltransferase</keyword>
<dbReference type="EMBL" id="BKCJ010314805">
    <property type="protein sequence ID" value="GEZ72239.1"/>
    <property type="molecule type" value="Genomic_DNA"/>
</dbReference>
<sequence>MRIEQYFLMTDYSLWEVILNGDSPIPTRVINGAVQPVAPTTAEQRLARKNELKARDTLLMALSDKHQLKFNIHKDAKTLMDAIEKRFGRNKEIKKCMRTRSSSNLVGESSLNPTTSNPKRRNHRHSKQPFILEESPLDTMADQRTMAELLRAPTEGYAEASVVPAILVEHFELKRSLINMMTSDQFFGLEKDNPHDHIRWFNKITSTIKYKDVPNSAIKLMLFPFSLVGQPVVGSKKNPLAWDRYKDLIRACPHHGFTELHQLDTFYNALNPADQDSLNSTADGNLLERCTQDVLTIIKNESKCLAADGNTFLEVRDNIQGYVSAAAVNYNKGNSGYRPPSVANQIRPSGFAQPNVQNNQNRFSQPQGELEKIKKMNEINMKATQTQIKNVKNKLRNEMKTSIQASMSNQTNELKNMMASFFQMNTASTSGSGPLPSNTIANPKGELKAITTRSGLVFDGPSVPMPSPFINPEEDERAEQTLTDPKLAEYTIKVPPPLVQKAKPASLRNYVVHQRDTRHPISLILQGCTRKNNKKKMNSKFISFGKCSNNFISLSLLWML</sequence>
<feature type="compositionally biased region" description="Polar residues" evidence="1">
    <location>
        <begin position="99"/>
        <end position="117"/>
    </location>
</feature>
<organism evidence="2">
    <name type="scientific">Tanacetum cinerariifolium</name>
    <name type="common">Dalmatian daisy</name>
    <name type="synonym">Chrysanthemum cinerariifolium</name>
    <dbReference type="NCBI Taxonomy" id="118510"/>
    <lineage>
        <taxon>Eukaryota</taxon>
        <taxon>Viridiplantae</taxon>
        <taxon>Streptophyta</taxon>
        <taxon>Embryophyta</taxon>
        <taxon>Tracheophyta</taxon>
        <taxon>Spermatophyta</taxon>
        <taxon>Magnoliopsida</taxon>
        <taxon>eudicotyledons</taxon>
        <taxon>Gunneridae</taxon>
        <taxon>Pentapetalae</taxon>
        <taxon>asterids</taxon>
        <taxon>campanulids</taxon>
        <taxon>Asterales</taxon>
        <taxon>Asteraceae</taxon>
        <taxon>Asteroideae</taxon>
        <taxon>Anthemideae</taxon>
        <taxon>Anthemidinae</taxon>
        <taxon>Tanacetum</taxon>
    </lineage>
</organism>
<evidence type="ECO:0000256" key="1">
    <source>
        <dbReference type="SAM" id="MobiDB-lite"/>
    </source>
</evidence>